<feature type="compositionally biased region" description="Basic residues" evidence="2">
    <location>
        <begin position="149"/>
        <end position="165"/>
    </location>
</feature>
<dbReference type="Proteomes" id="UP000254866">
    <property type="component" value="Unassembled WGS sequence"/>
</dbReference>
<feature type="compositionally biased region" description="Acidic residues" evidence="2">
    <location>
        <begin position="757"/>
        <end position="773"/>
    </location>
</feature>
<dbReference type="STRING" id="2656787.A0A370U259"/>
<dbReference type="AlphaFoldDB" id="A0A370U259"/>
<gene>
    <name evidence="3" type="ORF">BP5553_01843</name>
</gene>
<protein>
    <submittedName>
        <fullName evidence="3">Uncharacterized protein</fullName>
    </submittedName>
</protein>
<organism evidence="3 4">
    <name type="scientific">Venustampulla echinocandica</name>
    <dbReference type="NCBI Taxonomy" id="2656787"/>
    <lineage>
        <taxon>Eukaryota</taxon>
        <taxon>Fungi</taxon>
        <taxon>Dikarya</taxon>
        <taxon>Ascomycota</taxon>
        <taxon>Pezizomycotina</taxon>
        <taxon>Leotiomycetes</taxon>
        <taxon>Helotiales</taxon>
        <taxon>Pleuroascaceae</taxon>
        <taxon>Venustampulla</taxon>
    </lineage>
</organism>
<evidence type="ECO:0000256" key="2">
    <source>
        <dbReference type="SAM" id="MobiDB-lite"/>
    </source>
</evidence>
<evidence type="ECO:0000256" key="1">
    <source>
        <dbReference type="SAM" id="Coils"/>
    </source>
</evidence>
<evidence type="ECO:0000313" key="3">
    <source>
        <dbReference type="EMBL" id="RDL41864.1"/>
    </source>
</evidence>
<feature type="region of interest" description="Disordered" evidence="2">
    <location>
        <begin position="112"/>
        <end position="267"/>
    </location>
</feature>
<feature type="region of interest" description="Disordered" evidence="2">
    <location>
        <begin position="742"/>
        <end position="774"/>
    </location>
</feature>
<feature type="compositionally biased region" description="Polar residues" evidence="2">
    <location>
        <begin position="59"/>
        <end position="68"/>
    </location>
</feature>
<feature type="region of interest" description="Disordered" evidence="2">
    <location>
        <begin position="1"/>
        <end position="81"/>
    </location>
</feature>
<keyword evidence="1" id="KW-0175">Coiled coil</keyword>
<proteinExistence type="predicted"/>
<feature type="compositionally biased region" description="Acidic residues" evidence="2">
    <location>
        <begin position="291"/>
        <end position="325"/>
    </location>
</feature>
<feature type="compositionally biased region" description="Basic residues" evidence="2">
    <location>
        <begin position="1"/>
        <end position="11"/>
    </location>
</feature>
<reference evidence="3 4" key="1">
    <citation type="journal article" date="2018" name="IMA Fungus">
        <title>IMA Genome-F 9: Draft genome sequence of Annulohypoxylon stygium, Aspergillus mulundensis, Berkeleyomyces basicola (syn. Thielaviopsis basicola), Ceratocystis smalleyi, two Cercospora beticola strains, Coleophoma cylindrospora, Fusarium fracticaudum, Phialophora cf. hyalina, and Morchella septimelata.</title>
        <authorList>
            <person name="Wingfield B.D."/>
            <person name="Bills G.F."/>
            <person name="Dong Y."/>
            <person name="Huang W."/>
            <person name="Nel W.J."/>
            <person name="Swalarsk-Parry B.S."/>
            <person name="Vaghefi N."/>
            <person name="Wilken P.M."/>
            <person name="An Z."/>
            <person name="de Beer Z.W."/>
            <person name="De Vos L."/>
            <person name="Chen L."/>
            <person name="Duong T.A."/>
            <person name="Gao Y."/>
            <person name="Hammerbacher A."/>
            <person name="Kikkert J.R."/>
            <person name="Li Y."/>
            <person name="Li H."/>
            <person name="Li K."/>
            <person name="Li Q."/>
            <person name="Liu X."/>
            <person name="Ma X."/>
            <person name="Naidoo K."/>
            <person name="Pethybridge S.J."/>
            <person name="Sun J."/>
            <person name="Steenkamp E.T."/>
            <person name="van der Nest M.A."/>
            <person name="van Wyk S."/>
            <person name="Wingfield M.J."/>
            <person name="Xiong C."/>
            <person name="Yue Q."/>
            <person name="Zhang X."/>
        </authorList>
    </citation>
    <scope>NUCLEOTIDE SEQUENCE [LARGE SCALE GENOMIC DNA]</scope>
    <source>
        <strain evidence="3 4">BP 5553</strain>
    </source>
</reference>
<dbReference type="GeneID" id="43594692"/>
<feature type="compositionally biased region" description="Low complexity" evidence="2">
    <location>
        <begin position="235"/>
        <end position="247"/>
    </location>
</feature>
<feature type="compositionally biased region" description="Polar residues" evidence="2">
    <location>
        <begin position="338"/>
        <end position="347"/>
    </location>
</feature>
<dbReference type="OrthoDB" id="4160836at2759"/>
<dbReference type="RefSeq" id="XP_031874520.1">
    <property type="nucleotide sequence ID" value="XM_032010466.1"/>
</dbReference>
<dbReference type="EMBL" id="NPIC01000001">
    <property type="protein sequence ID" value="RDL41864.1"/>
    <property type="molecule type" value="Genomic_DNA"/>
</dbReference>
<sequence>MEQSSAKRRKTSPTTSIPIDAPGTPSRIPVRRQDAAKTPPRRPSFASPTKASIARHNPQLLTRPSSSGSGVGRTSIKSRKLDDIFANALGEVRPAIESQNAQVDKDRVGVLSQGTVMQGNNGLRSTDNRKPITPNTKGSQPVRRGLAAKPKRMSRSPAKPPRRRSQANGRNIYDGDFQDVDDPFQKKGLKRSPIPSQVDTVPDDIDPFRKGGLRRSPVVDAPAQDSAQDEPPPEISMTPTSSPPSQSADHLIPADTQRPKHPAVVPDFNQTLPIRQIVGSNISDDTRLQEENEQLEQYEEQEKDEQQEQQEQEEQEEQEDLEQLEQLEASEGPEAAHTLSQITTTARTIDDIQLQEKPITSSISPPKPLDWRAAGTTHSRKLGIFRRSSPFNEPELPPTPTERGIPDPIVTTPPSGILNTPSKRARKRSALGSKLKSSPLKPRDQSLPLPTKDTAAVLEPEFRSEHKPENPIIRRRSARFIAPEDPHAAKKQARDDLLKELQQLQADVALANQENERLRLQHDSGRRYPKRAPNSDELLALLLRSTELPSKPKLKPPSIFKTISAFLPFSSLRRSKPPAIPSIQKPLPSHLPVHLDDPLPYLQAFSPLTFTSTITLLPPSEQLTPDLTSENHERSILQCYHINVSHAPRLFAAQLSMVVDSLTLSITEIEILKLTACAEKELGTFVRKRVSTQGIFGKDISVICWSMGRWTEVATKRAGFWCAVGKEFGTAEGRNISFHRMTRKKKRKRTQVPVIQGDEDDEHEGNDDEDDDEMVTKQQWTTKQVLPHMGRTSFELATEEVQLLFEWNISFDWTGEVQSSLSAYARTPKNWQNTDERNSLVKIPEMFDRLVKERGPLRAVGAVVGLLMPMS</sequence>
<feature type="compositionally biased region" description="Polar residues" evidence="2">
    <location>
        <begin position="412"/>
        <end position="422"/>
    </location>
</feature>
<feature type="compositionally biased region" description="Polar residues" evidence="2">
    <location>
        <begin position="112"/>
        <end position="125"/>
    </location>
</feature>
<name>A0A370U259_9HELO</name>
<evidence type="ECO:0000313" key="4">
    <source>
        <dbReference type="Proteomes" id="UP000254866"/>
    </source>
</evidence>
<comment type="caution">
    <text evidence="3">The sequence shown here is derived from an EMBL/GenBank/DDBJ whole genome shotgun (WGS) entry which is preliminary data.</text>
</comment>
<feature type="coiled-coil region" evidence="1">
    <location>
        <begin position="487"/>
        <end position="521"/>
    </location>
</feature>
<accession>A0A370U259</accession>
<feature type="region of interest" description="Disordered" evidence="2">
    <location>
        <begin position="279"/>
        <end position="349"/>
    </location>
</feature>
<keyword evidence="4" id="KW-1185">Reference proteome</keyword>
<feature type="region of interest" description="Disordered" evidence="2">
    <location>
        <begin position="386"/>
        <end position="450"/>
    </location>
</feature>